<dbReference type="Proteomes" id="UP001519349">
    <property type="component" value="Unassembled WGS sequence"/>
</dbReference>
<dbReference type="RefSeq" id="WP_209551274.1">
    <property type="nucleotide sequence ID" value="NZ_QFAY01000011.1"/>
</dbReference>
<gene>
    <name evidence="2" type="ORF">DHL47_06590</name>
</gene>
<evidence type="ECO:0000256" key="1">
    <source>
        <dbReference type="SAM" id="MobiDB-lite"/>
    </source>
</evidence>
<accession>A0ABS5AWP1</accession>
<sequence length="424" mass="47099">MYTYTDKELNSLNQYPNVYSVDPDYAKRNGYSVITSSPNPNPSPNDLKETDKIKIGEQEFQVVATKNDEETGFQGLAVAPIVNGQPDYKNVAVIAAGTDPDSPVNKQGPFSRDFYSAIIARQTYLSPQYKVADQFVKEIMDDPRYEVSQLSGYSQGSYMLKVGAKYHIPTTTFNAWFKYGALTLEEKAFIESNPSMFIDYRRKNDDVVIGNDFNHPEWYDSPIDITNSMPSTIHWIDGSSHKIEEWEFDPVTGQLVDGKGGKPLVSGVYKAYANSLRGFSHYKELKQKWSAKGISGTEQIYLDAAQGQILSSSMASAAQIGADEVTALTQEANEEIEALWSKIDFSSYTELSAEEVEGIFASQGVTREQYVDGFKAEIAHAAAQMTDSAAAFARLDHQLQAAIEKVLATDAQLAGEFQQWKAKM</sequence>
<name>A0ABS5AWP1_9STRE</name>
<proteinExistence type="predicted"/>
<comment type="caution">
    <text evidence="2">The sequence shown here is derived from an EMBL/GenBank/DDBJ whole genome shotgun (WGS) entry which is preliminary data.</text>
</comment>
<reference evidence="2 3" key="1">
    <citation type="submission" date="2018-05" db="EMBL/GenBank/DDBJ databases">
        <title>Draft genome sequence of Streptococcus panodentis CCUG 70867T.</title>
        <authorList>
            <person name="Salva-Serra F."/>
            <person name="Mendez V."/>
            <person name="Jaen-Luchoro D."/>
            <person name="Gonzales-Siles L."/>
            <person name="Karlsson R."/>
            <person name="Engstrom-Jakobsson H."/>
            <person name="Busquets A."/>
            <person name="Gomila M."/>
            <person name="Pineiro-Iglesias B."/>
            <person name="Bennasar-Figueras A."/>
            <person name="Seeger M."/>
            <person name="Moore E."/>
        </authorList>
    </citation>
    <scope>NUCLEOTIDE SEQUENCE [LARGE SCALE GENOMIC DNA]</scope>
    <source>
        <strain evidence="2 3">CCUG 70867</strain>
    </source>
</reference>
<evidence type="ECO:0000313" key="3">
    <source>
        <dbReference type="Proteomes" id="UP001519349"/>
    </source>
</evidence>
<protein>
    <submittedName>
        <fullName evidence="2">Uncharacterized protein</fullName>
    </submittedName>
</protein>
<keyword evidence="3" id="KW-1185">Reference proteome</keyword>
<evidence type="ECO:0000313" key="2">
    <source>
        <dbReference type="EMBL" id="MBP2620993.1"/>
    </source>
</evidence>
<feature type="region of interest" description="Disordered" evidence="1">
    <location>
        <begin position="30"/>
        <end position="49"/>
    </location>
</feature>
<organism evidence="2 3">
    <name type="scientific">Streptococcus panodentis</name>
    <dbReference type="NCBI Taxonomy" id="1581472"/>
    <lineage>
        <taxon>Bacteria</taxon>
        <taxon>Bacillati</taxon>
        <taxon>Bacillota</taxon>
        <taxon>Bacilli</taxon>
        <taxon>Lactobacillales</taxon>
        <taxon>Streptococcaceae</taxon>
        <taxon>Streptococcus</taxon>
    </lineage>
</organism>
<dbReference type="EMBL" id="QFAY01000011">
    <property type="protein sequence ID" value="MBP2620993.1"/>
    <property type="molecule type" value="Genomic_DNA"/>
</dbReference>